<keyword evidence="1" id="KW-0934">Plastid</keyword>
<protein>
    <submittedName>
        <fullName evidence="1">Uncharacterized protein</fullName>
    </submittedName>
</protein>
<sequence length="38" mass="4547">MIILAFYCFLVDKRKCLCILCFRNLSTYSVPYFLFSLT</sequence>
<dbReference type="GeneID" id="33358575"/>
<organism evidence="1">
    <name type="scientific">Polysiphonia scopulorum</name>
    <dbReference type="NCBI Taxonomy" id="257860"/>
    <lineage>
        <taxon>Eukaryota</taxon>
        <taxon>Rhodophyta</taxon>
        <taxon>Florideophyceae</taxon>
        <taxon>Rhodymeniophycidae</taxon>
        <taxon>Ceramiales</taxon>
        <taxon>Rhodomelaceae</taxon>
        <taxon>Polysiphonioideae</taxon>
        <taxon>Polysiphonia</taxon>
    </lineage>
</organism>
<geneLocation type="chloroplast" evidence="1"/>
<gene>
    <name evidence="1" type="primary">orf38</name>
</gene>
<proteinExistence type="predicted"/>
<dbReference type="AlphaFoldDB" id="A0A1Z1MI87"/>
<accession>A0A1Z1MI87</accession>
<name>A0A1Z1MI87_9FLOR</name>
<evidence type="ECO:0000313" key="1">
    <source>
        <dbReference type="EMBL" id="ARW65572.1"/>
    </source>
</evidence>
<reference evidence="1" key="1">
    <citation type="journal article" date="2017" name="J. Phycol.">
        <title>Analysis of chloroplast genomes and a supermatrix inform reclassification of the Rhodomelaceae (Rhodophyta).</title>
        <authorList>
            <person name="Diaz-Tapia P."/>
            <person name="Maggs C.A."/>
            <person name="West J.A."/>
            <person name="Verbruggen H."/>
        </authorList>
    </citation>
    <scope>NUCLEOTIDE SEQUENCE</scope>
    <source>
        <strain evidence="1">PD899</strain>
    </source>
</reference>
<dbReference type="EMBL" id="MF101438">
    <property type="protein sequence ID" value="ARW65572.1"/>
    <property type="molecule type" value="Genomic_DNA"/>
</dbReference>
<keyword evidence="1" id="KW-0150">Chloroplast</keyword>
<dbReference type="RefSeq" id="YP_009396386.1">
    <property type="nucleotide sequence ID" value="NC_035282.1"/>
</dbReference>